<keyword evidence="1" id="KW-0175">Coiled coil</keyword>
<feature type="signal peptide" evidence="3">
    <location>
        <begin position="1"/>
        <end position="18"/>
    </location>
</feature>
<keyword evidence="3" id="KW-0732">Signal</keyword>
<proteinExistence type="predicted"/>
<accession>A0ABU0TDR9</accession>
<gene>
    <name evidence="4" type="ORF">QE404_000366</name>
</gene>
<keyword evidence="5" id="KW-1185">Reference proteome</keyword>
<feature type="chain" id="PRO_5046470869" description="Cell wall anchor protein" evidence="3">
    <location>
        <begin position="19"/>
        <end position="303"/>
    </location>
</feature>
<evidence type="ECO:0000256" key="2">
    <source>
        <dbReference type="SAM" id="MobiDB-lite"/>
    </source>
</evidence>
<evidence type="ECO:0008006" key="6">
    <source>
        <dbReference type="Google" id="ProtNLM"/>
    </source>
</evidence>
<organism evidence="4 5">
    <name type="scientific">Chryseobacterium camelliae</name>
    <dbReference type="NCBI Taxonomy" id="1265445"/>
    <lineage>
        <taxon>Bacteria</taxon>
        <taxon>Pseudomonadati</taxon>
        <taxon>Bacteroidota</taxon>
        <taxon>Flavobacteriia</taxon>
        <taxon>Flavobacteriales</taxon>
        <taxon>Weeksellaceae</taxon>
        <taxon>Chryseobacterium group</taxon>
        <taxon>Chryseobacterium</taxon>
    </lineage>
</organism>
<protein>
    <recommendedName>
        <fullName evidence="6">Cell wall anchor protein</fullName>
    </recommendedName>
</protein>
<dbReference type="RefSeq" id="WP_307445793.1">
    <property type="nucleotide sequence ID" value="NZ_JAUTAL010000001.1"/>
</dbReference>
<sequence>MKIKLIPLTLLLSSFTFAQSWGLTGNSGTNPPKNFIGTNDDKELVFKTNNQERLKVFAGPYVNGIVIGNSAANGTVNGAKLEIATVLCNGCASRWAVPSDVVIRTLGSRNMEFHMPNDNAIDPNSDTSTPNSSGVTKIKFTDAVHKSSLAVFNTGKVTVGTDQYDNDPDYIFYVRKGIKAEQVKVENPATNGWADYVFKKDYKLRTLDEVERHIAEKGHLPNIPSATEVEKNGINLGEMDAKLLEKIEELTLYSIEQNKQIKQLQSDNAILKILTEELKELKKQSDELEELKKQVQQLISTPK</sequence>
<feature type="coiled-coil region" evidence="1">
    <location>
        <begin position="261"/>
        <end position="301"/>
    </location>
</feature>
<evidence type="ECO:0000256" key="3">
    <source>
        <dbReference type="SAM" id="SignalP"/>
    </source>
</evidence>
<evidence type="ECO:0000313" key="4">
    <source>
        <dbReference type="EMBL" id="MDQ1095219.1"/>
    </source>
</evidence>
<feature type="compositionally biased region" description="Polar residues" evidence="2">
    <location>
        <begin position="122"/>
        <end position="133"/>
    </location>
</feature>
<evidence type="ECO:0000256" key="1">
    <source>
        <dbReference type="SAM" id="Coils"/>
    </source>
</evidence>
<name>A0ABU0TDR9_9FLAO</name>
<reference evidence="4 5" key="1">
    <citation type="submission" date="2023-07" db="EMBL/GenBank/DDBJ databases">
        <title>Functional and genomic diversity of the sorghum phyllosphere microbiome.</title>
        <authorList>
            <person name="Shade A."/>
        </authorList>
    </citation>
    <scope>NUCLEOTIDE SEQUENCE [LARGE SCALE GENOMIC DNA]</scope>
    <source>
        <strain evidence="4 5">SORGH_AS_1064</strain>
    </source>
</reference>
<feature type="region of interest" description="Disordered" evidence="2">
    <location>
        <begin position="114"/>
        <end position="133"/>
    </location>
</feature>
<evidence type="ECO:0000313" key="5">
    <source>
        <dbReference type="Proteomes" id="UP001225072"/>
    </source>
</evidence>
<comment type="caution">
    <text evidence="4">The sequence shown here is derived from an EMBL/GenBank/DDBJ whole genome shotgun (WGS) entry which is preliminary data.</text>
</comment>
<dbReference type="EMBL" id="JAUTAL010000001">
    <property type="protein sequence ID" value="MDQ1095219.1"/>
    <property type="molecule type" value="Genomic_DNA"/>
</dbReference>
<dbReference type="Proteomes" id="UP001225072">
    <property type="component" value="Unassembled WGS sequence"/>
</dbReference>